<dbReference type="EMBL" id="JALJOQ010000014">
    <property type="protein sequence ID" value="KAK9810718.1"/>
    <property type="molecule type" value="Genomic_DNA"/>
</dbReference>
<dbReference type="AlphaFoldDB" id="A0AAW1PQ19"/>
<dbReference type="InterPro" id="IPR036428">
    <property type="entry name" value="PCD_sf"/>
</dbReference>
<accession>A0AAW1PQ19</accession>
<dbReference type="Gene3D" id="3.30.1360.20">
    <property type="entry name" value="Transcriptional coactivator/pterin dehydratase"/>
    <property type="match status" value="1"/>
</dbReference>
<evidence type="ECO:0000256" key="4">
    <source>
        <dbReference type="ARBA" id="ARBA00023239"/>
    </source>
</evidence>
<gene>
    <name evidence="6" type="ORF">WJX73_002354</name>
</gene>
<dbReference type="EC" id="4.2.1.96" evidence="3"/>
<evidence type="ECO:0000256" key="2">
    <source>
        <dbReference type="ARBA" id="ARBA00006472"/>
    </source>
</evidence>
<dbReference type="GO" id="GO:0006729">
    <property type="term" value="P:tetrahydrobiopterin biosynthetic process"/>
    <property type="evidence" value="ECO:0007669"/>
    <property type="project" value="InterPro"/>
</dbReference>
<name>A0AAW1PQ19_9CHLO</name>
<organism evidence="6 7">
    <name type="scientific">Symbiochloris irregularis</name>
    <dbReference type="NCBI Taxonomy" id="706552"/>
    <lineage>
        <taxon>Eukaryota</taxon>
        <taxon>Viridiplantae</taxon>
        <taxon>Chlorophyta</taxon>
        <taxon>core chlorophytes</taxon>
        <taxon>Trebouxiophyceae</taxon>
        <taxon>Trebouxiales</taxon>
        <taxon>Trebouxiaceae</taxon>
        <taxon>Symbiochloris</taxon>
    </lineage>
</organism>
<evidence type="ECO:0000256" key="1">
    <source>
        <dbReference type="ARBA" id="ARBA00001554"/>
    </source>
</evidence>
<dbReference type="SUPFAM" id="SSF55248">
    <property type="entry name" value="PCD-like"/>
    <property type="match status" value="1"/>
</dbReference>
<comment type="catalytic activity">
    <reaction evidence="1">
        <text>(4aS,6R)-4a-hydroxy-L-erythro-5,6,7,8-tetrahydrobiopterin = (6R)-L-erythro-6,7-dihydrobiopterin + H2O</text>
        <dbReference type="Rhea" id="RHEA:11920"/>
        <dbReference type="ChEBI" id="CHEBI:15377"/>
        <dbReference type="ChEBI" id="CHEBI:15642"/>
        <dbReference type="ChEBI" id="CHEBI:43120"/>
        <dbReference type="EC" id="4.2.1.96"/>
    </reaction>
</comment>
<reference evidence="6 7" key="1">
    <citation type="journal article" date="2024" name="Nat. Commun.">
        <title>Phylogenomics reveals the evolutionary origins of lichenization in chlorophyte algae.</title>
        <authorList>
            <person name="Puginier C."/>
            <person name="Libourel C."/>
            <person name="Otte J."/>
            <person name="Skaloud P."/>
            <person name="Haon M."/>
            <person name="Grisel S."/>
            <person name="Petersen M."/>
            <person name="Berrin J.G."/>
            <person name="Delaux P.M."/>
            <person name="Dal Grande F."/>
            <person name="Keller J."/>
        </authorList>
    </citation>
    <scope>NUCLEOTIDE SEQUENCE [LARGE SCALE GENOMIC DNA]</scope>
    <source>
        <strain evidence="6 7">SAG 2036</strain>
    </source>
</reference>
<comment type="similarity">
    <text evidence="2">Belongs to the pterin-4-alpha-carbinolamine dehydratase family.</text>
</comment>
<comment type="caution">
    <text evidence="6">The sequence shown here is derived from an EMBL/GenBank/DDBJ whole genome shotgun (WGS) entry which is preliminary data.</text>
</comment>
<evidence type="ECO:0000313" key="6">
    <source>
        <dbReference type="EMBL" id="KAK9810718.1"/>
    </source>
</evidence>
<evidence type="ECO:0000256" key="3">
    <source>
        <dbReference type="ARBA" id="ARBA00013252"/>
    </source>
</evidence>
<keyword evidence="4" id="KW-0456">Lyase</keyword>
<keyword evidence="7" id="KW-1185">Reference proteome</keyword>
<protein>
    <recommendedName>
        <fullName evidence="3">4a-hydroxytetrahydrobiopterin dehydratase</fullName>
        <ecNumber evidence="3">4.2.1.96</ecNumber>
    </recommendedName>
    <alternativeName>
        <fullName evidence="5">4-alpha-hydroxy-tetrahydropterin dehydratase</fullName>
    </alternativeName>
</protein>
<evidence type="ECO:0000256" key="5">
    <source>
        <dbReference type="ARBA" id="ARBA00030497"/>
    </source>
</evidence>
<dbReference type="PANTHER" id="PTHR12599">
    <property type="entry name" value="PTERIN-4-ALPHA-CARBINOLAMINE DEHYDRATASE"/>
    <property type="match status" value="1"/>
</dbReference>
<proteinExistence type="inferred from homology"/>
<dbReference type="Pfam" id="PF01329">
    <property type="entry name" value="Pterin_4a"/>
    <property type="match status" value="1"/>
</dbReference>
<dbReference type="PANTHER" id="PTHR12599:SF0">
    <property type="entry name" value="PTERIN-4-ALPHA-CARBINOLAMINE DEHYDRATASE"/>
    <property type="match status" value="1"/>
</dbReference>
<sequence>MGLCESFSEDEAEPFLAQIESEWRIVEDDKKHLKLRRNWKTRNFMSALELCSRFGAIAEEQGHHPDLHLTGWNNLEAVIFTHARDGLLEADFILAAKYDAVPKEDLLSKKKKAAS</sequence>
<dbReference type="InterPro" id="IPR001533">
    <property type="entry name" value="Pterin_deHydtase"/>
</dbReference>
<dbReference type="GO" id="GO:0008124">
    <property type="term" value="F:4-alpha-hydroxytetrahydrobiopterin dehydratase activity"/>
    <property type="evidence" value="ECO:0007669"/>
    <property type="project" value="UniProtKB-EC"/>
</dbReference>
<evidence type="ECO:0000313" key="7">
    <source>
        <dbReference type="Proteomes" id="UP001465755"/>
    </source>
</evidence>
<dbReference type="Proteomes" id="UP001465755">
    <property type="component" value="Unassembled WGS sequence"/>
</dbReference>